<evidence type="ECO:0000256" key="3">
    <source>
        <dbReference type="ARBA" id="ARBA00005476"/>
    </source>
</evidence>
<evidence type="ECO:0000256" key="2">
    <source>
        <dbReference type="ARBA" id="ARBA00001946"/>
    </source>
</evidence>
<dbReference type="InterPro" id="IPR013209">
    <property type="entry name" value="LNS2"/>
</dbReference>
<reference evidence="8" key="1">
    <citation type="journal article" date="2017" name="Comp. Biochem. Physiol., Part A Mol. Integr. Physiol.">
        <title>Interrelationship of salinity shift with oxidative stress and lipid metabolism in the monogonont rotifer Brachionus koreanus.</title>
        <authorList>
            <person name="Lee M.C."/>
            <person name="Park J.C."/>
            <person name="Kim D.H."/>
            <person name="Kang S."/>
            <person name="Shin K.H."/>
            <person name="Park H.G."/>
            <person name="Han J."/>
            <person name="Lee J.S."/>
        </authorList>
    </citation>
    <scope>NUCLEOTIDE SEQUENCE</scope>
</reference>
<dbReference type="EMBL" id="KY828434">
    <property type="protein sequence ID" value="ATI22164.1"/>
    <property type="molecule type" value="mRNA"/>
</dbReference>
<feature type="region of interest" description="Disordered" evidence="6">
    <location>
        <begin position="311"/>
        <end position="394"/>
    </location>
</feature>
<dbReference type="AlphaFoldDB" id="A0A291LM72"/>
<comment type="catalytic activity">
    <reaction evidence="1">
        <text>a 1,2-diacyl-sn-glycero-3-phosphate + H2O = a 1,2-diacyl-sn-glycerol + phosphate</text>
        <dbReference type="Rhea" id="RHEA:27429"/>
        <dbReference type="ChEBI" id="CHEBI:15377"/>
        <dbReference type="ChEBI" id="CHEBI:17815"/>
        <dbReference type="ChEBI" id="CHEBI:43474"/>
        <dbReference type="ChEBI" id="CHEBI:58608"/>
        <dbReference type="EC" id="3.1.3.4"/>
    </reaction>
    <physiologicalReaction direction="left-to-right" evidence="1">
        <dbReference type="Rhea" id="RHEA:27430"/>
    </physiologicalReaction>
</comment>
<dbReference type="GO" id="GO:0032869">
    <property type="term" value="P:cellular response to insulin stimulus"/>
    <property type="evidence" value="ECO:0007669"/>
    <property type="project" value="TreeGrafter"/>
</dbReference>
<dbReference type="PANTHER" id="PTHR12181:SF12">
    <property type="entry name" value="PHOSPHATIDATE PHOSPHATASE"/>
    <property type="match status" value="1"/>
</dbReference>
<evidence type="ECO:0000313" key="8">
    <source>
        <dbReference type="EMBL" id="ATI22164.1"/>
    </source>
</evidence>
<dbReference type="Pfam" id="PF08235">
    <property type="entry name" value="LNS2"/>
    <property type="match status" value="1"/>
</dbReference>
<feature type="region of interest" description="Disordered" evidence="6">
    <location>
        <begin position="67"/>
        <end position="102"/>
    </location>
</feature>
<comment type="cofactor">
    <cofactor evidence="2">
        <name>Mg(2+)</name>
        <dbReference type="ChEBI" id="CHEBI:18420"/>
    </cofactor>
</comment>
<comment type="similarity">
    <text evidence="3">Belongs to the lipin family.</text>
</comment>
<dbReference type="Pfam" id="PF16876">
    <property type="entry name" value="Lipin_mid"/>
    <property type="match status" value="1"/>
</dbReference>
<feature type="compositionally biased region" description="Polar residues" evidence="6">
    <location>
        <begin position="418"/>
        <end position="428"/>
    </location>
</feature>
<dbReference type="GO" id="GO:0008195">
    <property type="term" value="F:phosphatidate phosphatase activity"/>
    <property type="evidence" value="ECO:0007669"/>
    <property type="project" value="UniProtKB-EC"/>
</dbReference>
<dbReference type="InterPro" id="IPR031703">
    <property type="entry name" value="Lipin_mid"/>
</dbReference>
<feature type="region of interest" description="Disordered" evidence="6">
    <location>
        <begin position="418"/>
        <end position="448"/>
    </location>
</feature>
<evidence type="ECO:0000256" key="1">
    <source>
        <dbReference type="ARBA" id="ARBA00001180"/>
    </source>
</evidence>
<feature type="compositionally biased region" description="Polar residues" evidence="6">
    <location>
        <begin position="350"/>
        <end position="366"/>
    </location>
</feature>
<feature type="region of interest" description="Disordered" evidence="6">
    <location>
        <begin position="622"/>
        <end position="643"/>
    </location>
</feature>
<feature type="compositionally biased region" description="Polar residues" evidence="6">
    <location>
        <begin position="622"/>
        <end position="637"/>
    </location>
</feature>
<dbReference type="InterPro" id="IPR036412">
    <property type="entry name" value="HAD-like_sf"/>
</dbReference>
<organism evidence="8">
    <name type="scientific">Brachionus koreanus</name>
    <dbReference type="NCBI Taxonomy" id="1199090"/>
    <lineage>
        <taxon>Eukaryota</taxon>
        <taxon>Metazoa</taxon>
        <taxon>Spiralia</taxon>
        <taxon>Gnathifera</taxon>
        <taxon>Rotifera</taxon>
        <taxon>Eurotatoria</taxon>
        <taxon>Monogononta</taxon>
        <taxon>Pseudotrocha</taxon>
        <taxon>Ploima</taxon>
        <taxon>Brachionidae</taxon>
        <taxon>Brachionus</taxon>
    </lineage>
</organism>
<feature type="domain" description="LNS2/PITP" evidence="7">
    <location>
        <begin position="714"/>
        <end position="870"/>
    </location>
</feature>
<dbReference type="EC" id="3.1.3.4" evidence="4"/>
<evidence type="ECO:0000256" key="5">
    <source>
        <dbReference type="ARBA" id="ARBA00022801"/>
    </source>
</evidence>
<dbReference type="GO" id="GO:0003713">
    <property type="term" value="F:transcription coactivator activity"/>
    <property type="evidence" value="ECO:0007669"/>
    <property type="project" value="TreeGrafter"/>
</dbReference>
<reference evidence="8" key="2">
    <citation type="submission" date="2017-03" db="EMBL/GenBank/DDBJ databases">
        <authorList>
            <person name="Afonso C.L."/>
            <person name="Miller P.J."/>
            <person name="Scott M.A."/>
            <person name="Spackman E."/>
            <person name="Goraichik I."/>
            <person name="Dimitrov K.M."/>
            <person name="Suarez D.L."/>
            <person name="Swayne D.E."/>
        </authorList>
    </citation>
    <scope>NUCLEOTIDE SEQUENCE</scope>
</reference>
<evidence type="ECO:0000256" key="4">
    <source>
        <dbReference type="ARBA" id="ARBA00012638"/>
    </source>
</evidence>
<dbReference type="InterPro" id="IPR026058">
    <property type="entry name" value="LIPIN"/>
</dbReference>
<protein>
    <recommendedName>
        <fullName evidence="4">phosphatidate phosphatase</fullName>
        <ecNumber evidence="4">3.1.3.4</ecNumber>
    </recommendedName>
</protein>
<dbReference type="Pfam" id="PF04571">
    <property type="entry name" value="Lipin_N"/>
    <property type="match status" value="1"/>
</dbReference>
<dbReference type="GO" id="GO:0009062">
    <property type="term" value="P:fatty acid catabolic process"/>
    <property type="evidence" value="ECO:0007669"/>
    <property type="project" value="TreeGrafter"/>
</dbReference>
<dbReference type="SMART" id="SM00775">
    <property type="entry name" value="LNS2"/>
    <property type="match status" value="1"/>
</dbReference>
<dbReference type="GO" id="GO:0045944">
    <property type="term" value="P:positive regulation of transcription by RNA polymerase II"/>
    <property type="evidence" value="ECO:0007669"/>
    <property type="project" value="TreeGrafter"/>
</dbReference>
<dbReference type="GO" id="GO:0005634">
    <property type="term" value="C:nucleus"/>
    <property type="evidence" value="ECO:0007669"/>
    <property type="project" value="TreeGrafter"/>
</dbReference>
<dbReference type="InterPro" id="IPR031315">
    <property type="entry name" value="LNS2/PITP"/>
</dbReference>
<sequence>MGNQTGVLEQDSGVYSSPSLLFDSLDLSDIETGPINSTPKKSLHHVQQTSLLKSTCVPVDLRTRLDSSGLNSGSSDDEDEELRPCQTTTDHRNSSIYSNTWSPNSRKASLKLTKSLSVDLNHQQNNTPTSYSFSSIFRGMEYFGKLTKNIKVFYNDLNSATLTGAIDVVVVEQEDGSFKCSPFHVRFGKLGVIRSKEILVDIEINGEPVDLHMKLGQAGEAYFLEPTESDSDSTESIPDSLKLNKTGFDLSVKKPQSPIKTAQTVADMYMHDIKKENAKNKHSSEPIAIKSLSFAEDKNVKINFFSDGEITPEMTSPIVSRPSTPKSDTEFEVNSLSRQKRNSIRHENSSEWNWSWGQLPQRQNSMSKKESDQIKKEAQKAEMSGNKLDQEDGKYLDELDDDTLADLYLNQKSNSQKLTIQTNTSSSKLGRVEDDQESGRGVSLPQSPKENILADIQLSLCGSIATNLASPNPKSDLLHSSSQINLLPSSSSSSSLLGTSPTQQNCAKNFLDLSSSEYQNDQNQFDELFQQNLLSWDKFAEDMAQICQNPNLVIKLNGRYMNWSSAGPIILANLVYQKQLTGDQMNNVLDANLPKNSSIKTSDQSGSRKGWFFWSKSKPSQNKLEQSKSQSLLTQAPKQDLKEEKEETMIFDTEIDLDKRAQKYRKSTRLSSEQIKNLNLRPGLNEIKYSVTTALQGTTKINSYIFLWNYDDKIIVSDIDGTITKSDVWGQVLPLLGKDWTQTGVADLFSTIEKNEYKFIYLSARAIGQSTTTRNLLTNVNQNGFKLPYGPLLITPTSLFTAFHKEVIERKPEEFKIQCLKDIQNLFPSFHNPFHAGYGNRTNDVTAYKAVNIDVSRIFTINPQGEIKHEVSRMFQSSYSKLCDFVDLIFPPYKKTKAVLKPEYDAFNYWRSTPVIDAFLDEIEAEIKTSAVANKSKDIKDKREYKKKF</sequence>
<dbReference type="PANTHER" id="PTHR12181">
    <property type="entry name" value="LIPIN"/>
    <property type="match status" value="1"/>
</dbReference>
<feature type="compositionally biased region" description="Polar residues" evidence="6">
    <location>
        <begin position="313"/>
        <end position="337"/>
    </location>
</feature>
<feature type="compositionally biased region" description="Basic and acidic residues" evidence="6">
    <location>
        <begin position="367"/>
        <end position="380"/>
    </location>
</feature>
<dbReference type="SUPFAM" id="SSF56784">
    <property type="entry name" value="HAD-like"/>
    <property type="match status" value="1"/>
</dbReference>
<keyword evidence="5" id="KW-0378">Hydrolase</keyword>
<proteinExistence type="evidence at transcript level"/>
<name>A0A291LM72_9BILA</name>
<evidence type="ECO:0000259" key="7">
    <source>
        <dbReference type="SMART" id="SM00775"/>
    </source>
</evidence>
<accession>A0A291LM72</accession>
<dbReference type="GO" id="GO:0019432">
    <property type="term" value="P:triglyceride biosynthetic process"/>
    <property type="evidence" value="ECO:0007669"/>
    <property type="project" value="TreeGrafter"/>
</dbReference>
<evidence type="ECO:0000256" key="6">
    <source>
        <dbReference type="SAM" id="MobiDB-lite"/>
    </source>
</evidence>
<dbReference type="InterPro" id="IPR007651">
    <property type="entry name" value="Lipin_N"/>
</dbReference>